<sequence length="454" mass="49424">MEAMSFERRPMAGRVPSSSSTIQPRSRSQSAQREEAADLSNSGSATSLAASSSSKSPLAGLTLPVLTTEAKSQTLPKDMRVPNLTPLPDFKKKSVLILPDASRSGTSSREPSAGPSAQQQLDQGLIKDLGNKRAQTPGSIQARESGSGPSSRPAKFDCISIPVSTSSPPSSAQEFVSSRKRAMSVSSSQQESRKRRAATMRSASNNNNVPASPSSPLSDPDSPSVVLSDGLDGAPQAQPPPSSQRNRPKAKLKKKASAQTLFQKPTDYEKIYSTKGNTSEDRMLLEEAELALKDSKARYQERVKESVVPSKVRALTSCPFCSNPWPKNPSKRLVNIGQPLLDQFHKSKGRALEDMAHLSFCALHEEEASIIPQGKERGWPTAKELKWRHWENIFFEGGPDGEYDWVLRQLCERVLKPETSSWLRTLQEKASKEGTRAITSAAGLLNSLEDERVG</sequence>
<feature type="compositionally biased region" description="Basic residues" evidence="1">
    <location>
        <begin position="246"/>
        <end position="256"/>
    </location>
</feature>
<evidence type="ECO:0000313" key="2">
    <source>
        <dbReference type="EMBL" id="KAK0554501.1"/>
    </source>
</evidence>
<feature type="compositionally biased region" description="Polar residues" evidence="1">
    <location>
        <begin position="133"/>
        <end position="150"/>
    </location>
</feature>
<dbReference type="Proteomes" id="UP001176517">
    <property type="component" value="Unassembled WGS sequence"/>
</dbReference>
<feature type="compositionally biased region" description="Low complexity" evidence="1">
    <location>
        <begin position="202"/>
        <end position="229"/>
    </location>
</feature>
<evidence type="ECO:0000256" key="1">
    <source>
        <dbReference type="SAM" id="MobiDB-lite"/>
    </source>
</evidence>
<proteinExistence type="predicted"/>
<evidence type="ECO:0000313" key="3">
    <source>
        <dbReference type="Proteomes" id="UP001176517"/>
    </source>
</evidence>
<feature type="compositionally biased region" description="Low complexity" evidence="1">
    <location>
        <begin position="159"/>
        <end position="171"/>
    </location>
</feature>
<accession>A0AAN6JSY8</accession>
<feature type="compositionally biased region" description="Low complexity" evidence="1">
    <location>
        <begin position="39"/>
        <end position="61"/>
    </location>
</feature>
<feature type="compositionally biased region" description="Low complexity" evidence="1">
    <location>
        <begin position="16"/>
        <end position="30"/>
    </location>
</feature>
<evidence type="ECO:0008006" key="4">
    <source>
        <dbReference type="Google" id="ProtNLM"/>
    </source>
</evidence>
<feature type="compositionally biased region" description="Polar residues" evidence="1">
    <location>
        <begin position="103"/>
        <end position="122"/>
    </location>
</feature>
<comment type="caution">
    <text evidence="2">The sequence shown here is derived from an EMBL/GenBank/DDBJ whole genome shotgun (WGS) entry which is preliminary data.</text>
</comment>
<gene>
    <name evidence="2" type="ORF">OC846_002073</name>
</gene>
<name>A0AAN6JSY8_9BASI</name>
<dbReference type="AlphaFoldDB" id="A0AAN6JSY8"/>
<keyword evidence="3" id="KW-1185">Reference proteome</keyword>
<dbReference type="EMBL" id="JAPDMZ010000037">
    <property type="protein sequence ID" value="KAK0554501.1"/>
    <property type="molecule type" value="Genomic_DNA"/>
</dbReference>
<feature type="region of interest" description="Disordered" evidence="1">
    <location>
        <begin position="1"/>
        <end position="260"/>
    </location>
</feature>
<reference evidence="2" key="1">
    <citation type="journal article" date="2023" name="PhytoFront">
        <title>Draft Genome Resources of Seven Strains of Tilletia horrida, Causal Agent of Kernel Smut of Rice.</title>
        <authorList>
            <person name="Khanal S."/>
            <person name="Antony Babu S."/>
            <person name="Zhou X.G."/>
        </authorList>
    </citation>
    <scope>NUCLEOTIDE SEQUENCE</scope>
    <source>
        <strain evidence="2">TX6</strain>
    </source>
</reference>
<protein>
    <recommendedName>
        <fullName evidence="4">Restriction of telomere capping protein 4</fullName>
    </recommendedName>
</protein>
<organism evidence="2 3">
    <name type="scientific">Tilletia horrida</name>
    <dbReference type="NCBI Taxonomy" id="155126"/>
    <lineage>
        <taxon>Eukaryota</taxon>
        <taxon>Fungi</taxon>
        <taxon>Dikarya</taxon>
        <taxon>Basidiomycota</taxon>
        <taxon>Ustilaginomycotina</taxon>
        <taxon>Exobasidiomycetes</taxon>
        <taxon>Tilletiales</taxon>
        <taxon>Tilletiaceae</taxon>
        <taxon>Tilletia</taxon>
    </lineage>
</organism>
<feature type="compositionally biased region" description="Basic and acidic residues" evidence="1">
    <location>
        <begin position="1"/>
        <end position="10"/>
    </location>
</feature>